<dbReference type="PANTHER" id="PTHR43744:SF12">
    <property type="entry name" value="ABC TRANSPORTER PERMEASE PROTEIN MG189-RELATED"/>
    <property type="match status" value="1"/>
</dbReference>
<organism evidence="9 10">
    <name type="scientific">Microbacterium phyllosphaerae</name>
    <dbReference type="NCBI Taxonomy" id="124798"/>
    <lineage>
        <taxon>Bacteria</taxon>
        <taxon>Bacillati</taxon>
        <taxon>Actinomycetota</taxon>
        <taxon>Actinomycetes</taxon>
        <taxon>Micrococcales</taxon>
        <taxon>Microbacteriaceae</taxon>
        <taxon>Microbacterium</taxon>
    </lineage>
</organism>
<feature type="transmembrane region" description="Helical" evidence="7">
    <location>
        <begin position="135"/>
        <end position="157"/>
    </location>
</feature>
<dbReference type="SUPFAM" id="SSF161098">
    <property type="entry name" value="MetI-like"/>
    <property type="match status" value="1"/>
</dbReference>
<keyword evidence="10" id="KW-1185">Reference proteome</keyword>
<comment type="similarity">
    <text evidence="7">Belongs to the binding-protein-dependent transport system permease family.</text>
</comment>
<feature type="transmembrane region" description="Helical" evidence="7">
    <location>
        <begin position="169"/>
        <end position="189"/>
    </location>
</feature>
<evidence type="ECO:0000256" key="3">
    <source>
        <dbReference type="ARBA" id="ARBA00022475"/>
    </source>
</evidence>
<dbReference type="PANTHER" id="PTHR43744">
    <property type="entry name" value="ABC TRANSPORTER PERMEASE PROTEIN MG189-RELATED-RELATED"/>
    <property type="match status" value="1"/>
</dbReference>
<keyword evidence="5 7" id="KW-1133">Transmembrane helix</keyword>
<dbReference type="Proteomes" id="UP000703720">
    <property type="component" value="Unassembled WGS sequence"/>
</dbReference>
<feature type="transmembrane region" description="Helical" evidence="7">
    <location>
        <begin position="104"/>
        <end position="123"/>
    </location>
</feature>
<proteinExistence type="inferred from homology"/>
<dbReference type="RefSeq" id="WP_210096626.1">
    <property type="nucleotide sequence ID" value="NZ_BAAAIO010000001.1"/>
</dbReference>
<dbReference type="PROSITE" id="PS50928">
    <property type="entry name" value="ABC_TM1"/>
    <property type="match status" value="1"/>
</dbReference>
<dbReference type="EMBL" id="JAGIOA010000001">
    <property type="protein sequence ID" value="MBP2377256.1"/>
    <property type="molecule type" value="Genomic_DNA"/>
</dbReference>
<name>A0ABS4WM30_9MICO</name>
<reference evidence="9 10" key="1">
    <citation type="submission" date="2021-03" db="EMBL/GenBank/DDBJ databases">
        <title>Sequencing the genomes of 1000 actinobacteria strains.</title>
        <authorList>
            <person name="Klenk H.-P."/>
        </authorList>
    </citation>
    <scope>NUCLEOTIDE SEQUENCE [LARGE SCALE GENOMIC DNA]</scope>
    <source>
        <strain evidence="9 10">DSM 13468</strain>
    </source>
</reference>
<evidence type="ECO:0000313" key="9">
    <source>
        <dbReference type="EMBL" id="MBP2377256.1"/>
    </source>
</evidence>
<feature type="transmembrane region" description="Helical" evidence="7">
    <location>
        <begin position="37"/>
        <end position="58"/>
    </location>
</feature>
<evidence type="ECO:0000256" key="7">
    <source>
        <dbReference type="RuleBase" id="RU363032"/>
    </source>
</evidence>
<keyword evidence="2 7" id="KW-0813">Transport</keyword>
<evidence type="ECO:0000256" key="6">
    <source>
        <dbReference type="ARBA" id="ARBA00023136"/>
    </source>
</evidence>
<sequence length="308" mass="34203">MTVDHLEAPARASVVRGRTTPLERIPRPRRRAGSEQLVALIGLILFAIYSVAPIWWLIVNATKDRRDLYNSNGLWFADFNLWANLESLATYQDGIFFRWVLNTLVYSGVGAAVCTLISIAVGYSLSKFTYRGRGIGLGIVVGSFLIPSTLITLPLFLLFSQLGIVDTMWAVLIPFFVSPFGAYLAKVYVDGAVPDELLEAARIDGASEWRIFFTIVLPMMRTGAATVFILLFVANWNNFFLPLTMLRGSDKWTLAVGLYSWFVNRSNSVVDLTALTITGALISVIPLAIMMISMQRYWKTGVTLGAIK</sequence>
<evidence type="ECO:0000256" key="5">
    <source>
        <dbReference type="ARBA" id="ARBA00022989"/>
    </source>
</evidence>
<evidence type="ECO:0000313" key="10">
    <source>
        <dbReference type="Proteomes" id="UP000703720"/>
    </source>
</evidence>
<dbReference type="Gene3D" id="1.10.3720.10">
    <property type="entry name" value="MetI-like"/>
    <property type="match status" value="1"/>
</dbReference>
<dbReference type="InterPro" id="IPR000515">
    <property type="entry name" value="MetI-like"/>
</dbReference>
<dbReference type="CDD" id="cd06261">
    <property type="entry name" value="TM_PBP2"/>
    <property type="match status" value="1"/>
</dbReference>
<keyword evidence="4 7" id="KW-0812">Transmembrane</keyword>
<evidence type="ECO:0000256" key="2">
    <source>
        <dbReference type="ARBA" id="ARBA00022448"/>
    </source>
</evidence>
<feature type="transmembrane region" description="Helical" evidence="7">
    <location>
        <begin position="209"/>
        <end position="234"/>
    </location>
</feature>
<comment type="subcellular location">
    <subcellularLocation>
        <location evidence="1 7">Cell membrane</location>
        <topology evidence="1 7">Multi-pass membrane protein</topology>
    </subcellularLocation>
</comment>
<protein>
    <submittedName>
        <fullName evidence="9">Multiple sugar transport system permease protein</fullName>
    </submittedName>
</protein>
<evidence type="ECO:0000259" key="8">
    <source>
        <dbReference type="PROSITE" id="PS50928"/>
    </source>
</evidence>
<dbReference type="InterPro" id="IPR035906">
    <property type="entry name" value="MetI-like_sf"/>
</dbReference>
<feature type="domain" description="ABC transmembrane type-1" evidence="8">
    <location>
        <begin position="100"/>
        <end position="293"/>
    </location>
</feature>
<gene>
    <name evidence="9" type="ORF">JOF42_000751</name>
</gene>
<dbReference type="Pfam" id="PF00528">
    <property type="entry name" value="BPD_transp_1"/>
    <property type="match status" value="1"/>
</dbReference>
<keyword evidence="6 7" id="KW-0472">Membrane</keyword>
<evidence type="ECO:0000256" key="1">
    <source>
        <dbReference type="ARBA" id="ARBA00004651"/>
    </source>
</evidence>
<keyword evidence="9" id="KW-0762">Sugar transport</keyword>
<comment type="caution">
    <text evidence="9">The sequence shown here is derived from an EMBL/GenBank/DDBJ whole genome shotgun (WGS) entry which is preliminary data.</text>
</comment>
<accession>A0ABS4WM30</accession>
<evidence type="ECO:0000256" key="4">
    <source>
        <dbReference type="ARBA" id="ARBA00022692"/>
    </source>
</evidence>
<feature type="transmembrane region" description="Helical" evidence="7">
    <location>
        <begin position="272"/>
        <end position="292"/>
    </location>
</feature>
<keyword evidence="3" id="KW-1003">Cell membrane</keyword>